<dbReference type="EMBL" id="VTOW01000001">
    <property type="protein sequence ID" value="NKE70216.1"/>
    <property type="molecule type" value="Genomic_DNA"/>
</dbReference>
<dbReference type="Proteomes" id="UP000534783">
    <property type="component" value="Unassembled WGS sequence"/>
</dbReference>
<evidence type="ECO:0000313" key="2">
    <source>
        <dbReference type="Proteomes" id="UP000534783"/>
    </source>
</evidence>
<keyword evidence="2" id="KW-1185">Reference proteome</keyword>
<sequence>MQGPVKIIILIEEGVVENIYVPGDIDARYIVIDRDAELSDEIHSTGPQLAGSYGDLEALSPQFYRLAFEEETE</sequence>
<proteinExistence type="predicted"/>
<dbReference type="AlphaFoldDB" id="A0A7X6DMY8"/>
<protein>
    <submittedName>
        <fullName evidence="1">Uncharacterized protein</fullName>
    </submittedName>
</protein>
<organism evidence="1 2">
    <name type="scientific">Candidatus Manganitrophus noduliformans</name>
    <dbReference type="NCBI Taxonomy" id="2606439"/>
    <lineage>
        <taxon>Bacteria</taxon>
        <taxon>Pseudomonadati</taxon>
        <taxon>Nitrospirota</taxon>
        <taxon>Nitrospiria</taxon>
        <taxon>Candidatus Troglogloeales</taxon>
        <taxon>Candidatus Manganitrophaceae</taxon>
        <taxon>Candidatus Manganitrophus</taxon>
    </lineage>
</organism>
<dbReference type="RefSeq" id="WP_168058481.1">
    <property type="nucleotide sequence ID" value="NZ_VTOW01000001.1"/>
</dbReference>
<evidence type="ECO:0000313" key="1">
    <source>
        <dbReference type="EMBL" id="NKE70216.1"/>
    </source>
</evidence>
<comment type="caution">
    <text evidence="1">The sequence shown here is derived from an EMBL/GenBank/DDBJ whole genome shotgun (WGS) entry which is preliminary data.</text>
</comment>
<gene>
    <name evidence="1" type="ORF">MNODULE_05590</name>
</gene>
<reference evidence="1 2" key="1">
    <citation type="journal article" date="2020" name="Nature">
        <title>Bacterial chemolithoautotrophy via manganese oxidation.</title>
        <authorList>
            <person name="Yu H."/>
            <person name="Leadbetter J.R."/>
        </authorList>
    </citation>
    <scope>NUCLEOTIDE SEQUENCE [LARGE SCALE GENOMIC DNA]</scope>
    <source>
        <strain evidence="1 2">Mn-1</strain>
    </source>
</reference>
<name>A0A7X6DMY8_9BACT</name>
<accession>A0A7X6DMY8</accession>